<dbReference type="InterPro" id="IPR003593">
    <property type="entry name" value="AAA+_ATPase"/>
</dbReference>
<dbReference type="PROSITE" id="PS50893">
    <property type="entry name" value="ABC_TRANSPORTER_2"/>
    <property type="match status" value="1"/>
</dbReference>
<dbReference type="GO" id="GO:0016887">
    <property type="term" value="F:ATP hydrolysis activity"/>
    <property type="evidence" value="ECO:0007669"/>
    <property type="project" value="InterPro"/>
</dbReference>
<keyword evidence="1" id="KW-0813">Transport</keyword>
<dbReference type="GO" id="GO:0005886">
    <property type="term" value="C:plasma membrane"/>
    <property type="evidence" value="ECO:0007669"/>
    <property type="project" value="TreeGrafter"/>
</dbReference>
<dbReference type="Pfam" id="PF00005">
    <property type="entry name" value="ABC_tran"/>
    <property type="match status" value="1"/>
</dbReference>
<dbReference type="SMART" id="SM00382">
    <property type="entry name" value="AAA"/>
    <property type="match status" value="1"/>
</dbReference>
<comment type="similarity">
    <text evidence="4">Belongs to the ABC transporter superfamily. Macrolide exporter (TC 3.A.1.122) family.</text>
</comment>
<dbReference type="OrthoDB" id="9809450at2"/>
<gene>
    <name evidence="7" type="ORF">SAMN02746041_01338</name>
</gene>
<dbReference type="PANTHER" id="PTHR24220:SF86">
    <property type="entry name" value="ABC TRANSPORTER ABCH.1"/>
    <property type="match status" value="1"/>
</dbReference>
<evidence type="ECO:0000259" key="6">
    <source>
        <dbReference type="PROSITE" id="PS50893"/>
    </source>
</evidence>
<organism evidence="7 8">
    <name type="scientific">Desulfacinum hydrothermale DSM 13146</name>
    <dbReference type="NCBI Taxonomy" id="1121390"/>
    <lineage>
        <taxon>Bacteria</taxon>
        <taxon>Pseudomonadati</taxon>
        <taxon>Thermodesulfobacteriota</taxon>
        <taxon>Syntrophobacteria</taxon>
        <taxon>Syntrophobacterales</taxon>
        <taxon>Syntrophobacteraceae</taxon>
        <taxon>Desulfacinum</taxon>
    </lineage>
</organism>
<evidence type="ECO:0000256" key="1">
    <source>
        <dbReference type="ARBA" id="ARBA00022448"/>
    </source>
</evidence>
<feature type="region of interest" description="Disordered" evidence="5">
    <location>
        <begin position="216"/>
        <end position="240"/>
    </location>
</feature>
<dbReference type="SUPFAM" id="SSF52540">
    <property type="entry name" value="P-loop containing nucleoside triphosphate hydrolases"/>
    <property type="match status" value="1"/>
</dbReference>
<name>A0A1W1XDG2_9BACT</name>
<dbReference type="InterPro" id="IPR027417">
    <property type="entry name" value="P-loop_NTPase"/>
</dbReference>
<proteinExistence type="inferred from homology"/>
<dbReference type="Proteomes" id="UP000192783">
    <property type="component" value="Unassembled WGS sequence"/>
</dbReference>
<dbReference type="RefSeq" id="WP_084057094.1">
    <property type="nucleotide sequence ID" value="NZ_FWXF01000005.1"/>
</dbReference>
<accession>A0A1W1XDG2</accession>
<dbReference type="PROSITE" id="PS00211">
    <property type="entry name" value="ABC_TRANSPORTER_1"/>
    <property type="match status" value="1"/>
</dbReference>
<evidence type="ECO:0000256" key="5">
    <source>
        <dbReference type="SAM" id="MobiDB-lite"/>
    </source>
</evidence>
<dbReference type="PANTHER" id="PTHR24220">
    <property type="entry name" value="IMPORT ATP-BINDING PROTEIN"/>
    <property type="match status" value="1"/>
</dbReference>
<sequence length="240" mass="26006">MSLCVLEKVSKTYTTGDLVVYALRQVDLTIDPGEFVAVMGPSGSGKTTLMNILGCLDVPSSGRYALAGKDVTAMDDDELSRMRSEHIGFIFQSFHLLPYATALENVLLPTLYLERPVDGGKSRALELLSLVGLEDRAHFRPNQLSGGQQQRVAIARALMNDPELVLADEPTGALDTTTAAGIMRLLSSLNERGKTIVVVTHDPEVAAYARRVIRMRDGVPTEQPSGRTPRPLTAHPPVTP</sequence>
<dbReference type="AlphaFoldDB" id="A0A1W1XDG2"/>
<dbReference type="EMBL" id="FWXF01000005">
    <property type="protein sequence ID" value="SMC21976.1"/>
    <property type="molecule type" value="Genomic_DNA"/>
</dbReference>
<dbReference type="GO" id="GO:0098796">
    <property type="term" value="C:membrane protein complex"/>
    <property type="evidence" value="ECO:0007669"/>
    <property type="project" value="UniProtKB-ARBA"/>
</dbReference>
<evidence type="ECO:0000313" key="8">
    <source>
        <dbReference type="Proteomes" id="UP000192783"/>
    </source>
</evidence>
<dbReference type="STRING" id="1121390.SAMN02746041_01338"/>
<protein>
    <submittedName>
        <fullName evidence="7">Putative ABC transport system ATP-binding protein</fullName>
    </submittedName>
</protein>
<dbReference type="InterPro" id="IPR003439">
    <property type="entry name" value="ABC_transporter-like_ATP-bd"/>
</dbReference>
<dbReference type="GO" id="GO:0005524">
    <property type="term" value="F:ATP binding"/>
    <property type="evidence" value="ECO:0007669"/>
    <property type="project" value="UniProtKB-KW"/>
</dbReference>
<keyword evidence="8" id="KW-1185">Reference proteome</keyword>
<evidence type="ECO:0000256" key="3">
    <source>
        <dbReference type="ARBA" id="ARBA00022840"/>
    </source>
</evidence>
<dbReference type="CDD" id="cd03255">
    <property type="entry name" value="ABC_MJ0796_LolCDE_FtsE"/>
    <property type="match status" value="1"/>
</dbReference>
<evidence type="ECO:0000256" key="4">
    <source>
        <dbReference type="ARBA" id="ARBA00038388"/>
    </source>
</evidence>
<keyword evidence="2" id="KW-0547">Nucleotide-binding</keyword>
<dbReference type="InterPro" id="IPR015854">
    <property type="entry name" value="ABC_transpr_LolD-like"/>
</dbReference>
<dbReference type="Gene3D" id="3.40.50.300">
    <property type="entry name" value="P-loop containing nucleotide triphosphate hydrolases"/>
    <property type="match status" value="1"/>
</dbReference>
<keyword evidence="3 7" id="KW-0067">ATP-binding</keyword>
<dbReference type="InterPro" id="IPR017911">
    <property type="entry name" value="MacB-like_ATP-bd"/>
</dbReference>
<dbReference type="FunFam" id="3.40.50.300:FF:000032">
    <property type="entry name" value="Export ABC transporter ATP-binding protein"/>
    <property type="match status" value="1"/>
</dbReference>
<evidence type="ECO:0000256" key="2">
    <source>
        <dbReference type="ARBA" id="ARBA00022741"/>
    </source>
</evidence>
<feature type="domain" description="ABC transporter" evidence="6">
    <location>
        <begin position="4"/>
        <end position="240"/>
    </location>
</feature>
<evidence type="ECO:0000313" key="7">
    <source>
        <dbReference type="EMBL" id="SMC21976.1"/>
    </source>
</evidence>
<dbReference type="InterPro" id="IPR017871">
    <property type="entry name" value="ABC_transporter-like_CS"/>
</dbReference>
<dbReference type="GO" id="GO:0022857">
    <property type="term" value="F:transmembrane transporter activity"/>
    <property type="evidence" value="ECO:0007669"/>
    <property type="project" value="TreeGrafter"/>
</dbReference>
<reference evidence="7 8" key="1">
    <citation type="submission" date="2017-04" db="EMBL/GenBank/DDBJ databases">
        <authorList>
            <person name="Afonso C.L."/>
            <person name="Miller P.J."/>
            <person name="Scott M.A."/>
            <person name="Spackman E."/>
            <person name="Goraichik I."/>
            <person name="Dimitrov K.M."/>
            <person name="Suarez D.L."/>
            <person name="Swayne D.E."/>
        </authorList>
    </citation>
    <scope>NUCLEOTIDE SEQUENCE [LARGE SCALE GENOMIC DNA]</scope>
    <source>
        <strain evidence="7 8">DSM 13146</strain>
    </source>
</reference>